<dbReference type="SMART" id="SM00052">
    <property type="entry name" value="EAL"/>
    <property type="match status" value="1"/>
</dbReference>
<reference evidence="2" key="1">
    <citation type="submission" date="2018-06" db="EMBL/GenBank/DDBJ databases">
        <authorList>
            <person name="Zhirakovskaya E."/>
        </authorList>
    </citation>
    <scope>NUCLEOTIDE SEQUENCE</scope>
</reference>
<dbReference type="Pfam" id="PF00563">
    <property type="entry name" value="EAL"/>
    <property type="match status" value="1"/>
</dbReference>
<accession>A0A3B0W6R5</accession>
<sequence length="283" mass="32253">MENDSFSKKERAVSNERINSVGMQNQLVSKLQNGIKNDELSIHYQPRFDAITGKADVLEALVRWYEPGVGLFYPEVFISPAEENGLIFSLDLWVFEQCCKDLIQLQQTINPNVKLAVNISVLTCESIYYAQKIIEISERHNVSLLDFEFEITEATRVHDIRKVIAFCDTLKNYGATFGLDDFGTRQSSLLNLQKLPVTTVKVSQQFVHEIGKSDRSEVIIIGLIRMIKDMGMQSVAEGVETNEQYWFLREAGCDQLQGFLLGRPLRFMQLKSQSLEEPAIENC</sequence>
<dbReference type="AlphaFoldDB" id="A0A3B0W6R5"/>
<dbReference type="InterPro" id="IPR001633">
    <property type="entry name" value="EAL_dom"/>
</dbReference>
<dbReference type="InterPro" id="IPR035919">
    <property type="entry name" value="EAL_sf"/>
</dbReference>
<name>A0A3B0W6R5_9ZZZZ</name>
<protein>
    <submittedName>
        <fullName evidence="2">Diguanylate cyclase/phosphodiesterase (GGDEF &amp; EAL domains) with PAS/PAC sensor(S)</fullName>
    </submittedName>
</protein>
<dbReference type="Gene3D" id="3.20.20.450">
    <property type="entry name" value="EAL domain"/>
    <property type="match status" value="1"/>
</dbReference>
<organism evidence="2">
    <name type="scientific">hydrothermal vent metagenome</name>
    <dbReference type="NCBI Taxonomy" id="652676"/>
    <lineage>
        <taxon>unclassified sequences</taxon>
        <taxon>metagenomes</taxon>
        <taxon>ecological metagenomes</taxon>
    </lineage>
</organism>
<dbReference type="GO" id="GO:0071111">
    <property type="term" value="F:cyclic-guanylate-specific phosphodiesterase activity"/>
    <property type="evidence" value="ECO:0007669"/>
    <property type="project" value="InterPro"/>
</dbReference>
<dbReference type="PANTHER" id="PTHR33121">
    <property type="entry name" value="CYCLIC DI-GMP PHOSPHODIESTERASE PDEF"/>
    <property type="match status" value="1"/>
</dbReference>
<proteinExistence type="predicted"/>
<dbReference type="EMBL" id="UOFE01000011">
    <property type="protein sequence ID" value="VAW51001.1"/>
    <property type="molecule type" value="Genomic_DNA"/>
</dbReference>
<evidence type="ECO:0000259" key="1">
    <source>
        <dbReference type="PROSITE" id="PS50883"/>
    </source>
</evidence>
<dbReference type="SUPFAM" id="SSF141868">
    <property type="entry name" value="EAL domain-like"/>
    <property type="match status" value="1"/>
</dbReference>
<dbReference type="InterPro" id="IPR050706">
    <property type="entry name" value="Cyclic-di-GMP_PDE-like"/>
</dbReference>
<evidence type="ECO:0000313" key="2">
    <source>
        <dbReference type="EMBL" id="VAW51001.1"/>
    </source>
</evidence>
<feature type="domain" description="EAL" evidence="1">
    <location>
        <begin position="24"/>
        <end position="278"/>
    </location>
</feature>
<dbReference type="PROSITE" id="PS50883">
    <property type="entry name" value="EAL"/>
    <property type="match status" value="1"/>
</dbReference>
<dbReference type="CDD" id="cd01948">
    <property type="entry name" value="EAL"/>
    <property type="match status" value="1"/>
</dbReference>
<dbReference type="PANTHER" id="PTHR33121:SF70">
    <property type="entry name" value="SIGNALING PROTEIN YKOW"/>
    <property type="match status" value="1"/>
</dbReference>
<gene>
    <name evidence="2" type="ORF">MNBD_GAMMA05-2353</name>
</gene>